<dbReference type="FunFam" id="3.40.50.720:FF:000084">
    <property type="entry name" value="Short-chain dehydrogenase reductase"/>
    <property type="match status" value="1"/>
</dbReference>
<evidence type="ECO:0000313" key="4">
    <source>
        <dbReference type="Proteomes" id="UP000287447"/>
    </source>
</evidence>
<dbReference type="InterPro" id="IPR036291">
    <property type="entry name" value="NAD(P)-bd_dom_sf"/>
</dbReference>
<dbReference type="InterPro" id="IPR002347">
    <property type="entry name" value="SDR_fam"/>
</dbReference>
<keyword evidence="2" id="KW-0560">Oxidoreductase</keyword>
<comment type="caution">
    <text evidence="3">The sequence shown here is derived from an EMBL/GenBank/DDBJ whole genome shotgun (WGS) entry which is preliminary data.</text>
</comment>
<dbReference type="PRINTS" id="PR00081">
    <property type="entry name" value="GDHRDH"/>
</dbReference>
<dbReference type="RefSeq" id="WP_127764577.1">
    <property type="nucleotide sequence ID" value="NZ_SADE01000001.1"/>
</dbReference>
<dbReference type="Pfam" id="PF13561">
    <property type="entry name" value="adh_short_C2"/>
    <property type="match status" value="1"/>
</dbReference>
<reference evidence="4" key="1">
    <citation type="submission" date="2019-01" db="EMBL/GenBank/DDBJ databases">
        <title>Gri0909 isolated from a small marine red alga.</title>
        <authorList>
            <person name="Kim J."/>
            <person name="Jeong S.E."/>
            <person name="Jeon C.O."/>
        </authorList>
    </citation>
    <scope>NUCLEOTIDE SEQUENCE [LARGE SCALE GENOMIC DNA]</scope>
    <source>
        <strain evidence="4">Gri0909</strain>
    </source>
</reference>
<dbReference type="Gene3D" id="3.40.50.720">
    <property type="entry name" value="NAD(P)-binding Rossmann-like Domain"/>
    <property type="match status" value="1"/>
</dbReference>
<dbReference type="PANTHER" id="PTHR24321">
    <property type="entry name" value="DEHYDROGENASES, SHORT CHAIN"/>
    <property type="match status" value="1"/>
</dbReference>
<dbReference type="EMBL" id="SADE01000001">
    <property type="protein sequence ID" value="RVU39206.1"/>
    <property type="molecule type" value="Genomic_DNA"/>
</dbReference>
<dbReference type="PRINTS" id="PR00080">
    <property type="entry name" value="SDRFAMILY"/>
</dbReference>
<dbReference type="GO" id="GO:0016491">
    <property type="term" value="F:oxidoreductase activity"/>
    <property type="evidence" value="ECO:0007669"/>
    <property type="project" value="UniProtKB-KW"/>
</dbReference>
<evidence type="ECO:0000256" key="1">
    <source>
        <dbReference type="ARBA" id="ARBA00006484"/>
    </source>
</evidence>
<dbReference type="OrthoDB" id="9804774at2"/>
<sequence length="259" mass="27242">MDTDLTGKRAVITAGASGIGLATAKALQGEGAKVFVCDVDEAALAALPEGLTGAKVDVSKSAEVDAWLSPILGDGVDFLINNAGTAGPTAAVEEIDDEGWRSCLAVGLDSQFYCVRRVVPVMKKQHSGAIVNLTSTAGIMGFPNRSPYTAVKYAVVGLTKTWAMELGRDNIRVNAIAPGSVNGDRMDRVVAAHAKAEGVTEDHVRAMYTLGTSMACFVDAEEVADMIVYLCSDRGKRISGQIIAIDGNTETQHPRDLNQ</sequence>
<keyword evidence="4" id="KW-1185">Reference proteome</keyword>
<dbReference type="PANTHER" id="PTHR24321:SF8">
    <property type="entry name" value="ESTRADIOL 17-BETA-DEHYDROGENASE 8-RELATED"/>
    <property type="match status" value="1"/>
</dbReference>
<dbReference type="AlphaFoldDB" id="A0A3S2WV37"/>
<proteinExistence type="inferred from homology"/>
<accession>A0A3S2WV37</accession>
<organism evidence="3 4">
    <name type="scientific">Hwanghaeella grinnelliae</name>
    <dbReference type="NCBI Taxonomy" id="2500179"/>
    <lineage>
        <taxon>Bacteria</taxon>
        <taxon>Pseudomonadati</taxon>
        <taxon>Pseudomonadota</taxon>
        <taxon>Alphaproteobacteria</taxon>
        <taxon>Rhodospirillales</taxon>
        <taxon>Rhodospirillaceae</taxon>
        <taxon>Hwanghaeella</taxon>
    </lineage>
</organism>
<dbReference type="CDD" id="cd05233">
    <property type="entry name" value="SDR_c"/>
    <property type="match status" value="1"/>
</dbReference>
<name>A0A3S2WV37_9PROT</name>
<dbReference type="Proteomes" id="UP000287447">
    <property type="component" value="Unassembled WGS sequence"/>
</dbReference>
<comment type="similarity">
    <text evidence="1">Belongs to the short-chain dehydrogenases/reductases (SDR) family.</text>
</comment>
<gene>
    <name evidence="3" type="ORF">EOI86_08145</name>
</gene>
<evidence type="ECO:0000256" key="2">
    <source>
        <dbReference type="ARBA" id="ARBA00023002"/>
    </source>
</evidence>
<protein>
    <submittedName>
        <fullName evidence="3">SDR family oxidoreductase</fullName>
    </submittedName>
</protein>
<dbReference type="SUPFAM" id="SSF51735">
    <property type="entry name" value="NAD(P)-binding Rossmann-fold domains"/>
    <property type="match status" value="1"/>
</dbReference>
<evidence type="ECO:0000313" key="3">
    <source>
        <dbReference type="EMBL" id="RVU39206.1"/>
    </source>
</evidence>